<evidence type="ECO:0000259" key="4">
    <source>
        <dbReference type="Pfam" id="PF00150"/>
    </source>
</evidence>
<dbReference type="InterPro" id="IPR050386">
    <property type="entry name" value="Glycosyl_hydrolase_5"/>
</dbReference>
<name>A0A8H2WA60_9AGAM</name>
<comment type="similarity">
    <text evidence="1">Belongs to the glycosyl hydrolase 5 (cellulase A) family.</text>
</comment>
<dbReference type="GO" id="GO:0005576">
    <property type="term" value="C:extracellular region"/>
    <property type="evidence" value="ECO:0007669"/>
    <property type="project" value="TreeGrafter"/>
</dbReference>
<feature type="domain" description="Glycoside hydrolase family 5" evidence="4">
    <location>
        <begin position="208"/>
        <end position="361"/>
    </location>
</feature>
<dbReference type="InterPro" id="IPR017853">
    <property type="entry name" value="GH"/>
</dbReference>
<evidence type="ECO:0000256" key="3">
    <source>
        <dbReference type="ARBA" id="ARBA00023295"/>
    </source>
</evidence>
<gene>
    <name evidence="5" type="ORF">RDB_LOCUS10473</name>
</gene>
<sequence length="679" mass="74793">MLTPSQSELQNYSCYSWNVTGSHQTTRRKLIDLQQGYHFDPSLKLYRALGPPKSLTPMSQCYLYGTSINLNAESDHVQQDEISVNLSTKDAPSPLHFSLDERSPDPRLDGAENSAFEGVLVSMKLHSIALGSGLLGAAAIRAAKNGLPVDKVYGVNLGGWLLSEPWMNPKEWLSMGGEQCDDCSTCAASEFSLVQKLGQTKADEVFAQHWSTWFTQKNVDEIAAAGLNSVRIPLGYWIVEPLVDRSTEFYPRGGMKWLKKGLRMLKAKGIHVVLDHHALPGVSSANQMFAGHCTSDVQFYTEKNYRRALVWAAVMTFLSHSDPDFSTVFSIEAINEPTMDANKTPGYGDYQKRFVKVVRLVELLLGIKCDDTDYSKLFDGDAYTNFVDLGLTEIGKHLADEVLKDVLTTCVDYMSDISISLGLNLNLKLLRRALSVSANVNVDVNASNGGIGINLELGQVAKGHGAGRGPMGPNGPILARRSAPALEPVVPHGLGLDRHNAKRRLHHDRGISITLGQGVGRKCLMTSFPNMHWQYNNPPNPADAAIGPQLYDAHLYFSFGGVADPNAESYMQVICNTDRVKNALAVGNSPLVFGEWSLATNFPASDQFMHDWADAQRHIYAGQADGWFFWSFKIEEGSPNVPAWTYFGAREKGYFSNDPSKLTNPNICDKWMANTTTTA</sequence>
<dbReference type="PANTHER" id="PTHR31297">
    <property type="entry name" value="GLUCAN ENDO-1,6-BETA-GLUCOSIDASE B"/>
    <property type="match status" value="1"/>
</dbReference>
<evidence type="ECO:0000313" key="6">
    <source>
        <dbReference type="Proteomes" id="UP000663846"/>
    </source>
</evidence>
<organism evidence="5 6">
    <name type="scientific">Rhizoctonia solani</name>
    <dbReference type="NCBI Taxonomy" id="456999"/>
    <lineage>
        <taxon>Eukaryota</taxon>
        <taxon>Fungi</taxon>
        <taxon>Dikarya</taxon>
        <taxon>Basidiomycota</taxon>
        <taxon>Agaricomycotina</taxon>
        <taxon>Agaricomycetes</taxon>
        <taxon>Cantharellales</taxon>
        <taxon>Ceratobasidiaceae</taxon>
        <taxon>Rhizoctonia</taxon>
    </lineage>
</organism>
<keyword evidence="3" id="KW-0326">Glycosidase</keyword>
<keyword evidence="2" id="KW-0378">Hydrolase</keyword>
<dbReference type="InterPro" id="IPR001547">
    <property type="entry name" value="Glyco_hydro_5"/>
</dbReference>
<dbReference type="SUPFAM" id="SSF51445">
    <property type="entry name" value="(Trans)glycosidases"/>
    <property type="match status" value="2"/>
</dbReference>
<dbReference type="Pfam" id="PF00150">
    <property type="entry name" value="Cellulase"/>
    <property type="match status" value="1"/>
</dbReference>
<dbReference type="Gene3D" id="3.20.20.80">
    <property type="entry name" value="Glycosidases"/>
    <property type="match status" value="2"/>
</dbReference>
<dbReference type="EMBL" id="CAJMWS010000055">
    <property type="protein sequence ID" value="CAE6350666.1"/>
    <property type="molecule type" value="Genomic_DNA"/>
</dbReference>
<dbReference type="GO" id="GO:0009986">
    <property type="term" value="C:cell surface"/>
    <property type="evidence" value="ECO:0007669"/>
    <property type="project" value="TreeGrafter"/>
</dbReference>
<dbReference type="Proteomes" id="UP000663846">
    <property type="component" value="Unassembled WGS sequence"/>
</dbReference>
<comment type="caution">
    <text evidence="5">The sequence shown here is derived from an EMBL/GenBank/DDBJ whole genome shotgun (WGS) entry which is preliminary data.</text>
</comment>
<accession>A0A8H2WA60</accession>
<dbReference type="AlphaFoldDB" id="A0A8H2WA60"/>
<proteinExistence type="inferred from homology"/>
<reference evidence="5" key="1">
    <citation type="submission" date="2021-01" db="EMBL/GenBank/DDBJ databases">
        <authorList>
            <person name="Kaushik A."/>
        </authorList>
    </citation>
    <scope>NUCLEOTIDE SEQUENCE</scope>
    <source>
        <strain evidence="5">AG1-1C</strain>
    </source>
</reference>
<dbReference type="PANTHER" id="PTHR31297:SF42">
    <property type="entry name" value="GLYCOSIDE HYDROLASE FAMILY 5 DOMAIN-CONTAINING PROTEIN"/>
    <property type="match status" value="1"/>
</dbReference>
<dbReference type="GO" id="GO:0008422">
    <property type="term" value="F:beta-glucosidase activity"/>
    <property type="evidence" value="ECO:0007669"/>
    <property type="project" value="TreeGrafter"/>
</dbReference>
<evidence type="ECO:0000313" key="5">
    <source>
        <dbReference type="EMBL" id="CAE6350666.1"/>
    </source>
</evidence>
<evidence type="ECO:0000256" key="2">
    <source>
        <dbReference type="ARBA" id="ARBA00022801"/>
    </source>
</evidence>
<dbReference type="GO" id="GO:0009251">
    <property type="term" value="P:glucan catabolic process"/>
    <property type="evidence" value="ECO:0007669"/>
    <property type="project" value="TreeGrafter"/>
</dbReference>
<evidence type="ECO:0000256" key="1">
    <source>
        <dbReference type="ARBA" id="ARBA00005641"/>
    </source>
</evidence>
<protein>
    <recommendedName>
        <fullName evidence="4">Glycoside hydrolase family 5 domain-containing protein</fullName>
    </recommendedName>
</protein>